<protein>
    <submittedName>
        <fullName evidence="2">LysM peptidoglycan-binding domain-containing protein</fullName>
    </submittedName>
</protein>
<dbReference type="Proteomes" id="UP000593626">
    <property type="component" value="Chromosome"/>
</dbReference>
<dbReference type="KEGG" id="mcui:G8O30_07930"/>
<evidence type="ECO:0000313" key="2">
    <source>
        <dbReference type="EMBL" id="QPC46895.1"/>
    </source>
</evidence>
<evidence type="ECO:0000313" key="3">
    <source>
        <dbReference type="Proteomes" id="UP000593626"/>
    </source>
</evidence>
<dbReference type="Gene3D" id="3.10.350.10">
    <property type="entry name" value="LysM domain"/>
    <property type="match status" value="1"/>
</dbReference>
<feature type="domain" description="LysM" evidence="1">
    <location>
        <begin position="53"/>
        <end position="106"/>
    </location>
</feature>
<gene>
    <name evidence="2" type="ORF">G8O30_07930</name>
</gene>
<dbReference type="CDD" id="cd00118">
    <property type="entry name" value="LysM"/>
    <property type="match status" value="1"/>
</dbReference>
<dbReference type="AlphaFoldDB" id="A0A7S8HFX7"/>
<dbReference type="EMBL" id="CP049742">
    <property type="protein sequence ID" value="QPC46895.1"/>
    <property type="molecule type" value="Genomic_DNA"/>
</dbReference>
<proteinExistence type="predicted"/>
<dbReference type="Pfam" id="PF01476">
    <property type="entry name" value="LysM"/>
    <property type="match status" value="1"/>
</dbReference>
<sequence>MTRPIMWIGCLILVYCILFDLSRGTLPIAFPSKQTVVAKTVQSAETQSLSTYMEVTVQPGDTVLSLVEKNQTNNASVSINKLVEDFKKLNQGLDPLAIQPGKKVFIPIYP</sequence>
<dbReference type="PROSITE" id="PS51782">
    <property type="entry name" value="LYSM"/>
    <property type="match status" value="1"/>
</dbReference>
<reference evidence="2 3" key="1">
    <citation type="submission" date="2019-07" db="EMBL/GenBank/DDBJ databases">
        <title>Genome sequence of 2 isolates from Red Sea Mangroves.</title>
        <authorList>
            <person name="Sefrji F."/>
            <person name="Michoud G."/>
            <person name="Merlino G."/>
            <person name="Daffonchio D."/>
        </authorList>
    </citation>
    <scope>NUCLEOTIDE SEQUENCE [LARGE SCALE GENOMIC DNA]</scope>
    <source>
        <strain evidence="2 3">R1DC41</strain>
    </source>
</reference>
<organism evidence="2 3">
    <name type="scientific">Mangrovibacillus cuniculi</name>
    <dbReference type="NCBI Taxonomy" id="2593652"/>
    <lineage>
        <taxon>Bacteria</taxon>
        <taxon>Bacillati</taxon>
        <taxon>Bacillota</taxon>
        <taxon>Bacilli</taxon>
        <taxon>Bacillales</taxon>
        <taxon>Bacillaceae</taxon>
        <taxon>Mangrovibacillus</taxon>
    </lineage>
</organism>
<keyword evidence="3" id="KW-1185">Reference proteome</keyword>
<dbReference type="InterPro" id="IPR036779">
    <property type="entry name" value="LysM_dom_sf"/>
</dbReference>
<dbReference type="SMART" id="SM00257">
    <property type="entry name" value="LysM"/>
    <property type="match status" value="1"/>
</dbReference>
<dbReference type="InterPro" id="IPR018392">
    <property type="entry name" value="LysM"/>
</dbReference>
<name>A0A7S8HFX7_9BACI</name>
<evidence type="ECO:0000259" key="1">
    <source>
        <dbReference type="PROSITE" id="PS51782"/>
    </source>
</evidence>
<accession>A0A7S8HFX7</accession>
<dbReference type="RefSeq" id="WP_239674433.1">
    <property type="nucleotide sequence ID" value="NZ_CP049742.1"/>
</dbReference>